<comment type="caution">
    <text evidence="5">The sequence shown here is derived from an EMBL/GenBank/DDBJ whole genome shotgun (WGS) entry which is preliminary data.</text>
</comment>
<evidence type="ECO:0000256" key="1">
    <source>
        <dbReference type="ARBA" id="ARBA00023002"/>
    </source>
</evidence>
<dbReference type="EMBL" id="JAVQLW010000001">
    <property type="protein sequence ID" value="MDS9466094.1"/>
    <property type="molecule type" value="Genomic_DNA"/>
</dbReference>
<name>A0ABU2HM43_9RHOB</name>
<dbReference type="InterPro" id="IPR013118">
    <property type="entry name" value="Mannitol_DH_C"/>
</dbReference>
<dbReference type="InterPro" id="IPR013328">
    <property type="entry name" value="6PGD_dom2"/>
</dbReference>
<protein>
    <submittedName>
        <fullName evidence="5">Mannitol dehydrogenase family protein</fullName>
        <ecNumber evidence="5">1.1.1.-</ecNumber>
    </submittedName>
</protein>
<proteinExistence type="predicted"/>
<dbReference type="EC" id="1.1.1.-" evidence="5"/>
<dbReference type="Gene3D" id="3.40.50.720">
    <property type="entry name" value="NAD(P)-binding Rossmann-like Domain"/>
    <property type="match status" value="1"/>
</dbReference>
<reference evidence="6" key="1">
    <citation type="submission" date="2023-07" db="EMBL/GenBank/DDBJ databases">
        <title>Paracoccus sp. MBLB3053 whole genome sequence.</title>
        <authorList>
            <person name="Hwang C.Y."/>
            <person name="Cho E.-S."/>
            <person name="Seo M.-J."/>
        </authorList>
    </citation>
    <scope>NUCLEOTIDE SEQUENCE [LARGE SCALE GENOMIC DNA]</scope>
    <source>
        <strain evidence="6">MBLB3053</strain>
    </source>
</reference>
<dbReference type="InterPro" id="IPR036291">
    <property type="entry name" value="NAD(P)-bd_dom_sf"/>
</dbReference>
<dbReference type="PRINTS" id="PR00084">
    <property type="entry name" value="MTLDHDRGNASE"/>
</dbReference>
<gene>
    <name evidence="5" type="ORF">RGQ15_00690</name>
</gene>
<dbReference type="Gene3D" id="1.10.1040.10">
    <property type="entry name" value="N-(1-d-carboxylethyl)-l-norvaline Dehydrogenase, domain 2"/>
    <property type="match status" value="1"/>
</dbReference>
<dbReference type="Pfam" id="PF01232">
    <property type="entry name" value="Mannitol_dh"/>
    <property type="match status" value="1"/>
</dbReference>
<organism evidence="5 6">
    <name type="scientific">Paracoccus aurantius</name>
    <dbReference type="NCBI Taxonomy" id="3073814"/>
    <lineage>
        <taxon>Bacteria</taxon>
        <taxon>Pseudomonadati</taxon>
        <taxon>Pseudomonadota</taxon>
        <taxon>Alphaproteobacteria</taxon>
        <taxon>Rhodobacterales</taxon>
        <taxon>Paracoccaceae</taxon>
        <taxon>Paracoccus</taxon>
    </lineage>
</organism>
<dbReference type="RefSeq" id="WP_311158285.1">
    <property type="nucleotide sequence ID" value="NZ_JAVQLW010000001.1"/>
</dbReference>
<dbReference type="Proteomes" id="UP001269144">
    <property type="component" value="Unassembled WGS sequence"/>
</dbReference>
<keyword evidence="6" id="KW-1185">Reference proteome</keyword>
<dbReference type="PROSITE" id="PS00974">
    <property type="entry name" value="MANNITOL_DHGENASE"/>
    <property type="match status" value="1"/>
</dbReference>
<dbReference type="PANTHER" id="PTHR43362:SF1">
    <property type="entry name" value="MANNITOL DEHYDROGENASE 2-RELATED"/>
    <property type="match status" value="1"/>
</dbReference>
<feature type="domain" description="Mannitol dehydrogenase C-terminal" evidence="4">
    <location>
        <begin position="282"/>
        <end position="407"/>
    </location>
</feature>
<keyword evidence="2" id="KW-0520">NAD</keyword>
<dbReference type="InterPro" id="IPR000669">
    <property type="entry name" value="Mannitol_DH"/>
</dbReference>
<accession>A0ABU2HM43</accession>
<evidence type="ECO:0000313" key="5">
    <source>
        <dbReference type="EMBL" id="MDS9466094.1"/>
    </source>
</evidence>
<evidence type="ECO:0000313" key="6">
    <source>
        <dbReference type="Proteomes" id="UP001269144"/>
    </source>
</evidence>
<dbReference type="Pfam" id="PF08125">
    <property type="entry name" value="Mannitol_dh_C"/>
    <property type="match status" value="1"/>
</dbReference>
<dbReference type="SUPFAM" id="SSF48179">
    <property type="entry name" value="6-phosphogluconate dehydrogenase C-terminal domain-like"/>
    <property type="match status" value="1"/>
</dbReference>
<dbReference type="InterPro" id="IPR023027">
    <property type="entry name" value="Mannitol_DH_CS"/>
</dbReference>
<evidence type="ECO:0000259" key="4">
    <source>
        <dbReference type="Pfam" id="PF08125"/>
    </source>
</evidence>
<evidence type="ECO:0000256" key="2">
    <source>
        <dbReference type="ARBA" id="ARBA00023027"/>
    </source>
</evidence>
<dbReference type="InterPro" id="IPR013131">
    <property type="entry name" value="Mannitol_DH_N"/>
</dbReference>
<dbReference type="SUPFAM" id="SSF51735">
    <property type="entry name" value="NAD(P)-binding Rossmann-fold domains"/>
    <property type="match status" value="1"/>
</dbReference>
<sequence>MSRLSSQSVLPESVALPEFDRATLLPGILHLGFGAFHRAHQAVFTQRALNIDPDAWGIVAVNLRSPGPIRDLAAQDGLYTVITRGPEGDSAEVIGVTEDWLCAAEDLPELLDWLADPAIRIVTLTVTEKAYGIDPATGGLDRGHPAIAADLAAPEAPGGAVGLLVAGLRRRRDAGTPPFTVLTCDNLPSNGKVLRRLVSEFAAIHDPELAGWISTEVAFPSSMVDRIVPAATEATRARAAALIGAEDALAIETEPFLQWVIEEDFPQGRPAWDKAGAVMVSDVEPYEKMKLRMLNGAHTLIAHLGILHGLEHVRDVMAVPELAAQARAHMQAARATLDPVPGIDLDAYMADLLARFANPAIAHRNVQIAMDSTQKLPQRIISPALDALRAGQDIAPFARVVAAWIAAIRLRGEADDPRRAELLDAAAGTDAAPFLALPGLFPPALADDPAWRAAVAAALAEFEERNAR</sequence>
<dbReference type="InterPro" id="IPR050988">
    <property type="entry name" value="Mannitol_DH/Oxidoreductase"/>
</dbReference>
<dbReference type="PANTHER" id="PTHR43362">
    <property type="entry name" value="MANNITOL DEHYDROGENASE DSF1-RELATED"/>
    <property type="match status" value="1"/>
</dbReference>
<evidence type="ECO:0000259" key="3">
    <source>
        <dbReference type="Pfam" id="PF01232"/>
    </source>
</evidence>
<dbReference type="InterPro" id="IPR008927">
    <property type="entry name" value="6-PGluconate_DH-like_C_sf"/>
</dbReference>
<feature type="domain" description="Mannitol dehydrogenase N-terminal" evidence="3">
    <location>
        <begin position="27"/>
        <end position="274"/>
    </location>
</feature>
<keyword evidence="1 5" id="KW-0560">Oxidoreductase</keyword>
<dbReference type="GO" id="GO:0016491">
    <property type="term" value="F:oxidoreductase activity"/>
    <property type="evidence" value="ECO:0007669"/>
    <property type="project" value="UniProtKB-KW"/>
</dbReference>